<comment type="caution">
    <text evidence="1">The sequence shown here is derived from an EMBL/GenBank/DDBJ whole genome shotgun (WGS) entry which is preliminary data.</text>
</comment>
<dbReference type="AlphaFoldDB" id="A0A8J2JW49"/>
<gene>
    <name evidence="1" type="ORF">AFUS01_LOCUS14107</name>
</gene>
<reference evidence="1" key="1">
    <citation type="submission" date="2021-06" db="EMBL/GenBank/DDBJ databases">
        <authorList>
            <person name="Hodson N. C."/>
            <person name="Mongue J. A."/>
            <person name="Jaron S. K."/>
        </authorList>
    </citation>
    <scope>NUCLEOTIDE SEQUENCE</scope>
</reference>
<keyword evidence="2" id="KW-1185">Reference proteome</keyword>
<accession>A0A8J2JW49</accession>
<dbReference type="EMBL" id="CAJVCH010117834">
    <property type="protein sequence ID" value="CAG7725127.1"/>
    <property type="molecule type" value="Genomic_DNA"/>
</dbReference>
<proteinExistence type="predicted"/>
<name>A0A8J2JW49_9HEXA</name>
<organism evidence="1 2">
    <name type="scientific">Allacma fusca</name>
    <dbReference type="NCBI Taxonomy" id="39272"/>
    <lineage>
        <taxon>Eukaryota</taxon>
        <taxon>Metazoa</taxon>
        <taxon>Ecdysozoa</taxon>
        <taxon>Arthropoda</taxon>
        <taxon>Hexapoda</taxon>
        <taxon>Collembola</taxon>
        <taxon>Symphypleona</taxon>
        <taxon>Sminthuridae</taxon>
        <taxon>Allacma</taxon>
    </lineage>
</organism>
<evidence type="ECO:0000313" key="2">
    <source>
        <dbReference type="Proteomes" id="UP000708208"/>
    </source>
</evidence>
<feature type="non-terminal residue" evidence="1">
    <location>
        <position position="1"/>
    </location>
</feature>
<sequence>SVGCCILDDAFIGTQKIYYWKSGKQPDGFTNCTIY</sequence>
<evidence type="ECO:0000313" key="1">
    <source>
        <dbReference type="EMBL" id="CAG7725127.1"/>
    </source>
</evidence>
<protein>
    <submittedName>
        <fullName evidence="1">Uncharacterized protein</fullName>
    </submittedName>
</protein>
<dbReference type="Proteomes" id="UP000708208">
    <property type="component" value="Unassembled WGS sequence"/>
</dbReference>